<dbReference type="Proteomes" id="UP000005220">
    <property type="component" value="Chromosome 3"/>
</dbReference>
<evidence type="ECO:0000256" key="2">
    <source>
        <dbReference type="ARBA" id="ARBA00011738"/>
    </source>
</evidence>
<dbReference type="OrthoDB" id="60371at2759"/>
<keyword evidence="8" id="KW-0318">Glutathionylation</keyword>
<sequence length="218" mass="24030">MTSESQVFLPIPDAIKHFSQNKFIIVMDDESRENEGDLIAAAENMRTEDMAFLVRYSSGYICAPMTNDYADRLDLPLMRNNLKCASYDDERHGTAYTITVDVANGTTTGISAHDRALTCRELANPASGPKDFLKPGHICPLRAADGGVMTRRGHTEASVDFCKLAGLKPVAAIGELVKDNDGSMMRLNDCVEFGKKHNIPLVNMQELVSFLKDENITL</sequence>
<organism evidence="13 14">
    <name type="scientific">Kazachstania africana (strain ATCC 22294 / BCRC 22015 / CBS 2517 / CECT 1963 / NBRC 1671 / NRRL Y-8276)</name>
    <name type="common">Yeast</name>
    <name type="synonym">Kluyveromyces africanus</name>
    <dbReference type="NCBI Taxonomy" id="1071382"/>
    <lineage>
        <taxon>Eukaryota</taxon>
        <taxon>Fungi</taxon>
        <taxon>Dikarya</taxon>
        <taxon>Ascomycota</taxon>
        <taxon>Saccharomycotina</taxon>
        <taxon>Saccharomycetes</taxon>
        <taxon>Saccharomycetales</taxon>
        <taxon>Saccharomycetaceae</taxon>
        <taxon>Kazachstania</taxon>
    </lineage>
</organism>
<dbReference type="GO" id="GO:0005758">
    <property type="term" value="C:mitochondrial intermembrane space"/>
    <property type="evidence" value="ECO:0007669"/>
    <property type="project" value="TreeGrafter"/>
</dbReference>
<proteinExistence type="inferred from homology"/>
<dbReference type="GO" id="GO:0005829">
    <property type="term" value="C:cytosol"/>
    <property type="evidence" value="ECO:0007669"/>
    <property type="project" value="TreeGrafter"/>
</dbReference>
<evidence type="ECO:0000313" key="14">
    <source>
        <dbReference type="Proteomes" id="UP000005220"/>
    </source>
</evidence>
<dbReference type="PANTHER" id="PTHR21327:SF18">
    <property type="entry name" value="3,4-DIHYDROXY-2-BUTANONE 4-PHOSPHATE SYNTHASE"/>
    <property type="match status" value="1"/>
</dbReference>
<keyword evidence="9 12" id="KW-0464">Manganese</keyword>
<keyword evidence="14" id="KW-1185">Reference proteome</keyword>
<dbReference type="FunFam" id="3.90.870.10:FF:000002">
    <property type="entry name" value="3,4-dihydroxy-2-butanone 4-phosphate synthase"/>
    <property type="match status" value="1"/>
</dbReference>
<dbReference type="GO" id="GO:0009231">
    <property type="term" value="P:riboflavin biosynthetic process"/>
    <property type="evidence" value="ECO:0007669"/>
    <property type="project" value="UniProtKB-UniPathway"/>
</dbReference>
<comment type="cofactor">
    <cofactor evidence="12">
        <name>Mg(2+)</name>
        <dbReference type="ChEBI" id="CHEBI:18420"/>
    </cofactor>
    <cofactor evidence="12">
        <name>Mn(2+)</name>
        <dbReference type="ChEBI" id="CHEBI:29035"/>
    </cofactor>
    <text evidence="12">Binds 2 divalent metal cations per subunit. Magnesium or manganese.</text>
</comment>
<dbReference type="Pfam" id="PF00926">
    <property type="entry name" value="DHBP_synthase"/>
    <property type="match status" value="1"/>
</dbReference>
<dbReference type="AlphaFoldDB" id="H2ARY5"/>
<keyword evidence="5 12" id="KW-0686">Riboflavin biosynthesis</keyword>
<dbReference type="RefSeq" id="XP_003956270.1">
    <property type="nucleotide sequence ID" value="XM_003956221.1"/>
</dbReference>
<dbReference type="STRING" id="1071382.H2ARY5"/>
<comment type="subunit">
    <text evidence="2 12">Homodimer.</text>
</comment>
<dbReference type="eggNOG" id="KOG1284">
    <property type="taxonomic scope" value="Eukaryota"/>
</dbReference>
<dbReference type="GeneID" id="13885054"/>
<evidence type="ECO:0000256" key="9">
    <source>
        <dbReference type="ARBA" id="ARBA00023211"/>
    </source>
</evidence>
<dbReference type="HOGENOM" id="CLU_020273_3_0_1"/>
<comment type="similarity">
    <text evidence="11 12">Belongs to the DHBP synthase family.</text>
</comment>
<protein>
    <recommendedName>
        <fullName evidence="4 12">3,4-dihydroxy-2-butanone 4-phosphate synthase</fullName>
        <shortName evidence="12">DHBP synthase</shortName>
        <ecNumber evidence="3 12">4.1.99.12</ecNumber>
    </recommendedName>
</protein>
<comment type="catalytic activity">
    <reaction evidence="12">
        <text>D-ribulose 5-phosphate = (2S)-2-hydroxy-3-oxobutyl phosphate + formate + H(+)</text>
        <dbReference type="Rhea" id="RHEA:18457"/>
        <dbReference type="ChEBI" id="CHEBI:15378"/>
        <dbReference type="ChEBI" id="CHEBI:15740"/>
        <dbReference type="ChEBI" id="CHEBI:58121"/>
        <dbReference type="ChEBI" id="CHEBI:58830"/>
        <dbReference type="EC" id="4.1.99.12"/>
    </reaction>
</comment>
<accession>H2ARY5</accession>
<name>H2ARY5_KAZAF</name>
<dbReference type="GO" id="GO:0046872">
    <property type="term" value="F:metal ion binding"/>
    <property type="evidence" value="ECO:0007669"/>
    <property type="project" value="UniProtKB-KW"/>
</dbReference>
<dbReference type="NCBIfam" id="TIGR00506">
    <property type="entry name" value="ribB"/>
    <property type="match status" value="1"/>
</dbReference>
<dbReference type="Gene3D" id="3.90.870.10">
    <property type="entry name" value="DHBP synthase"/>
    <property type="match status" value="1"/>
</dbReference>
<keyword evidence="10 12" id="KW-0456">Lyase</keyword>
<dbReference type="EMBL" id="HE650823">
    <property type="protein sequence ID" value="CCF57135.1"/>
    <property type="molecule type" value="Genomic_DNA"/>
</dbReference>
<evidence type="ECO:0000256" key="7">
    <source>
        <dbReference type="ARBA" id="ARBA00022842"/>
    </source>
</evidence>
<comment type="pathway">
    <text evidence="1 12">Cofactor biosynthesis; riboflavin biosynthesis; 2-hydroxy-3-oxobutyl phosphate from D-ribulose 5-phosphate: step 1/1.</text>
</comment>
<evidence type="ECO:0000256" key="8">
    <source>
        <dbReference type="ARBA" id="ARBA00023206"/>
    </source>
</evidence>
<dbReference type="FunCoup" id="H2ARY5">
    <property type="interactions" value="145"/>
</dbReference>
<dbReference type="EC" id="4.1.99.12" evidence="3 12"/>
<keyword evidence="6 12" id="KW-0479">Metal-binding</keyword>
<evidence type="ECO:0000313" key="13">
    <source>
        <dbReference type="EMBL" id="CCF57135.1"/>
    </source>
</evidence>
<dbReference type="PANTHER" id="PTHR21327">
    <property type="entry name" value="GTP CYCLOHYDROLASE II-RELATED"/>
    <property type="match status" value="1"/>
</dbReference>
<evidence type="ECO:0000256" key="10">
    <source>
        <dbReference type="ARBA" id="ARBA00023239"/>
    </source>
</evidence>
<evidence type="ECO:0000256" key="3">
    <source>
        <dbReference type="ARBA" id="ARBA00012153"/>
    </source>
</evidence>
<evidence type="ECO:0000256" key="4">
    <source>
        <dbReference type="ARBA" id="ARBA00018836"/>
    </source>
</evidence>
<keyword evidence="7 12" id="KW-0460">Magnesium</keyword>
<dbReference type="InterPro" id="IPR017945">
    <property type="entry name" value="DHBP_synth_RibB-like_a/b_dom"/>
</dbReference>
<dbReference type="SUPFAM" id="SSF55821">
    <property type="entry name" value="YrdC/RibB"/>
    <property type="match status" value="1"/>
</dbReference>
<evidence type="ECO:0000256" key="6">
    <source>
        <dbReference type="ARBA" id="ARBA00022723"/>
    </source>
</evidence>
<evidence type="ECO:0000256" key="1">
    <source>
        <dbReference type="ARBA" id="ARBA00004904"/>
    </source>
</evidence>
<dbReference type="KEGG" id="kaf:KAFR_0C01420"/>
<evidence type="ECO:0000256" key="5">
    <source>
        <dbReference type="ARBA" id="ARBA00022619"/>
    </source>
</evidence>
<dbReference type="UniPathway" id="UPA00275">
    <property type="reaction ID" value="UER00399"/>
</dbReference>
<evidence type="ECO:0000256" key="11">
    <source>
        <dbReference type="ARBA" id="ARBA00060730"/>
    </source>
</evidence>
<reference evidence="13 14" key="1">
    <citation type="journal article" date="2011" name="Proc. Natl. Acad. Sci. U.S.A.">
        <title>Evolutionary erosion of yeast sex chromosomes by mating-type switching accidents.</title>
        <authorList>
            <person name="Gordon J.L."/>
            <person name="Armisen D."/>
            <person name="Proux-Wera E."/>
            <person name="Oheigeartaigh S.S."/>
            <person name="Byrne K.P."/>
            <person name="Wolfe K.H."/>
        </authorList>
    </citation>
    <scope>NUCLEOTIDE SEQUENCE [LARGE SCALE GENOMIC DNA]</scope>
    <source>
        <strain evidence="14">ATCC 22294 / BCRC 22015 / CBS 2517 / CECT 1963 / NBRC 1671 / NRRL Y-8276</strain>
    </source>
</reference>
<gene>
    <name evidence="13" type="primary">KAFR0C01420</name>
    <name evidence="13" type="ORF">KAFR_0C01420</name>
</gene>
<dbReference type="GO" id="GO:0008686">
    <property type="term" value="F:3,4-dihydroxy-2-butanone-4-phosphate synthase activity"/>
    <property type="evidence" value="ECO:0007669"/>
    <property type="project" value="UniProtKB-EC"/>
</dbReference>
<evidence type="ECO:0000256" key="12">
    <source>
        <dbReference type="RuleBase" id="RU003843"/>
    </source>
</evidence>
<dbReference type="InParanoid" id="H2ARY5"/>
<dbReference type="InterPro" id="IPR000422">
    <property type="entry name" value="DHBP_synthase_RibB"/>
</dbReference>
<comment type="function">
    <text evidence="12">Catalyzes the conversion of D-ribulose 5-phosphate to formate and 3,4-dihydroxy-2-butanone 4-phosphate.</text>
</comment>